<evidence type="ECO:0000256" key="1">
    <source>
        <dbReference type="SAM" id="MobiDB-lite"/>
    </source>
</evidence>
<evidence type="ECO:0008006" key="4">
    <source>
        <dbReference type="Google" id="ProtNLM"/>
    </source>
</evidence>
<keyword evidence="3" id="KW-1185">Reference proteome</keyword>
<evidence type="ECO:0000313" key="2">
    <source>
        <dbReference type="EMBL" id="GAA1931238.1"/>
    </source>
</evidence>
<reference evidence="2 3" key="1">
    <citation type="journal article" date="2019" name="Int. J. Syst. Evol. Microbiol.">
        <title>The Global Catalogue of Microorganisms (GCM) 10K type strain sequencing project: providing services to taxonomists for standard genome sequencing and annotation.</title>
        <authorList>
            <consortium name="The Broad Institute Genomics Platform"/>
            <consortium name="The Broad Institute Genome Sequencing Center for Infectious Disease"/>
            <person name="Wu L."/>
            <person name="Ma J."/>
        </authorList>
    </citation>
    <scope>NUCLEOTIDE SEQUENCE [LARGE SCALE GENOMIC DNA]</scope>
    <source>
        <strain evidence="2 3">JCM 13581</strain>
    </source>
</reference>
<proteinExistence type="predicted"/>
<protein>
    <recommendedName>
        <fullName evidence="4">Restriction endonuclease domain-containing protein</fullName>
    </recommendedName>
</protein>
<dbReference type="RefSeq" id="WP_344265305.1">
    <property type="nucleotide sequence ID" value="NZ_BAAAMJ010000064.1"/>
</dbReference>
<evidence type="ECO:0000313" key="3">
    <source>
        <dbReference type="Proteomes" id="UP001501303"/>
    </source>
</evidence>
<sequence>MRARRLTLGAPHLRAAARLIQRATGVRIDIQPGIQPGGRDTVGQPGGLPAGGTPGRRGKQLGIVGCLERRIRPVLPPGLTIVQSAAVEVPRPPAGHRAPHGLVPDLVVCPSGFLDSDESLLHPRAVMWAAVVLPDTGDRGTGPGVRARYAAAGVARLLVIDPSLGTWHSLAGPDGGGGYRHAVSGGYGERISLSGPFRCRVDTSRFPRYGAPPGPA</sequence>
<dbReference type="EMBL" id="BAAAMJ010000064">
    <property type="protein sequence ID" value="GAA1931238.1"/>
    <property type="molecule type" value="Genomic_DNA"/>
</dbReference>
<dbReference type="Proteomes" id="UP001501303">
    <property type="component" value="Unassembled WGS sequence"/>
</dbReference>
<feature type="region of interest" description="Disordered" evidence="1">
    <location>
        <begin position="32"/>
        <end position="55"/>
    </location>
</feature>
<organism evidence="2 3">
    <name type="scientific">Streptomyces sodiiphilus</name>
    <dbReference type="NCBI Taxonomy" id="226217"/>
    <lineage>
        <taxon>Bacteria</taxon>
        <taxon>Bacillati</taxon>
        <taxon>Actinomycetota</taxon>
        <taxon>Actinomycetes</taxon>
        <taxon>Kitasatosporales</taxon>
        <taxon>Streptomycetaceae</taxon>
        <taxon>Streptomyces</taxon>
    </lineage>
</organism>
<comment type="caution">
    <text evidence="2">The sequence shown here is derived from an EMBL/GenBank/DDBJ whole genome shotgun (WGS) entry which is preliminary data.</text>
</comment>
<feature type="compositionally biased region" description="Gly residues" evidence="1">
    <location>
        <begin position="44"/>
        <end position="55"/>
    </location>
</feature>
<gene>
    <name evidence="2" type="ORF">GCM10009716_43100</name>
</gene>
<accession>A0ABN2PSL1</accession>
<name>A0ABN2PSL1_9ACTN</name>